<name>A0AAN9M026_CANGL</name>
<sequence>MMYRKKKYGVGQERRCSYGLVENECALCSPPKGSSHYRRKEKKLLLLQESSASKAGVSLSRFSSVIRFGNSILSIEFTNWLYVISVLRILHGKASHKGVYMCSGTWQDGIHPTSVVVISKQHVQHLKSEHAYRHWRCDIHFGAIGQLDLDCENRSSKLHGKGLSLSDAHATNQFLKCPFSGSRLQGQQGAMPLIPGHHVWTMLPSISFKPKPTLDWALVPSNLIPHGQCINQACHIEPLQNVSTPPPMGHYEFSMQCNQAMVIDSKRAHPQRLFPWT</sequence>
<reference evidence="1 2" key="1">
    <citation type="submission" date="2024-01" db="EMBL/GenBank/DDBJ databases">
        <title>The genomes of 5 underutilized Papilionoideae crops provide insights into root nodulation and disease resistanc.</title>
        <authorList>
            <person name="Jiang F."/>
        </authorList>
    </citation>
    <scope>NUCLEOTIDE SEQUENCE [LARGE SCALE GENOMIC DNA]</scope>
    <source>
        <strain evidence="1">LVBAO_FW01</strain>
        <tissue evidence="1">Leaves</tissue>
    </source>
</reference>
<protein>
    <submittedName>
        <fullName evidence="1">Uncharacterized protein</fullName>
    </submittedName>
</protein>
<dbReference type="EMBL" id="JAYMYQ010000003">
    <property type="protein sequence ID" value="KAK7344951.1"/>
    <property type="molecule type" value="Genomic_DNA"/>
</dbReference>
<evidence type="ECO:0000313" key="1">
    <source>
        <dbReference type="EMBL" id="KAK7344951.1"/>
    </source>
</evidence>
<dbReference type="AlphaFoldDB" id="A0AAN9M026"/>
<accession>A0AAN9M026</accession>
<evidence type="ECO:0000313" key="2">
    <source>
        <dbReference type="Proteomes" id="UP001367508"/>
    </source>
</evidence>
<gene>
    <name evidence="1" type="ORF">VNO77_15242</name>
</gene>
<proteinExistence type="predicted"/>
<keyword evidence="2" id="KW-1185">Reference proteome</keyword>
<organism evidence="1 2">
    <name type="scientific">Canavalia gladiata</name>
    <name type="common">Sword bean</name>
    <name type="synonym">Dolichos gladiatus</name>
    <dbReference type="NCBI Taxonomy" id="3824"/>
    <lineage>
        <taxon>Eukaryota</taxon>
        <taxon>Viridiplantae</taxon>
        <taxon>Streptophyta</taxon>
        <taxon>Embryophyta</taxon>
        <taxon>Tracheophyta</taxon>
        <taxon>Spermatophyta</taxon>
        <taxon>Magnoliopsida</taxon>
        <taxon>eudicotyledons</taxon>
        <taxon>Gunneridae</taxon>
        <taxon>Pentapetalae</taxon>
        <taxon>rosids</taxon>
        <taxon>fabids</taxon>
        <taxon>Fabales</taxon>
        <taxon>Fabaceae</taxon>
        <taxon>Papilionoideae</taxon>
        <taxon>50 kb inversion clade</taxon>
        <taxon>NPAAA clade</taxon>
        <taxon>indigoferoid/millettioid clade</taxon>
        <taxon>Phaseoleae</taxon>
        <taxon>Canavalia</taxon>
    </lineage>
</organism>
<dbReference type="Proteomes" id="UP001367508">
    <property type="component" value="Unassembled WGS sequence"/>
</dbReference>
<comment type="caution">
    <text evidence="1">The sequence shown here is derived from an EMBL/GenBank/DDBJ whole genome shotgun (WGS) entry which is preliminary data.</text>
</comment>